<keyword evidence="15" id="KW-1185">Reference proteome</keyword>
<feature type="transmembrane region" description="Helical" evidence="12">
    <location>
        <begin position="12"/>
        <end position="28"/>
    </location>
</feature>
<keyword evidence="3" id="KW-0997">Cell inner membrane</keyword>
<keyword evidence="7" id="KW-0143">Chaperone</keyword>
<protein>
    <recommendedName>
        <fullName evidence="9">Periplasmic chaperone PpiD</fullName>
    </recommendedName>
    <alternativeName>
        <fullName evidence="10">Periplasmic folding chaperone</fullName>
    </alternativeName>
</protein>
<dbReference type="PANTHER" id="PTHR47529">
    <property type="entry name" value="PEPTIDYL-PROLYL CIS-TRANS ISOMERASE D"/>
    <property type="match status" value="1"/>
</dbReference>
<dbReference type="InterPro" id="IPR027304">
    <property type="entry name" value="Trigger_fact/SurA_dom_sf"/>
</dbReference>
<dbReference type="SUPFAM" id="SSF54534">
    <property type="entry name" value="FKBP-like"/>
    <property type="match status" value="1"/>
</dbReference>
<dbReference type="InterPro" id="IPR000297">
    <property type="entry name" value="PPIase_PpiC"/>
</dbReference>
<reference evidence="14 15" key="1">
    <citation type="submission" date="2019-08" db="EMBL/GenBank/DDBJ databases">
        <title>Pelomicrobium methylotrophicum gen. nov., sp. nov. a moderately thermophilic, facultatively anaerobic, lithoautotrophic and methylotrophic bacterium isolated from a terrestrial mud volcano.</title>
        <authorList>
            <person name="Slobodkina G.B."/>
            <person name="Merkel A.Y."/>
            <person name="Slobodkin A.I."/>
        </authorList>
    </citation>
    <scope>NUCLEOTIDE SEQUENCE [LARGE SCALE GENOMIC DNA]</scope>
    <source>
        <strain evidence="14 15">SM250</strain>
    </source>
</reference>
<dbReference type="FunCoup" id="A0A5C7EVY7">
    <property type="interactions" value="219"/>
</dbReference>
<dbReference type="PROSITE" id="PS01096">
    <property type="entry name" value="PPIC_PPIASE_1"/>
    <property type="match status" value="1"/>
</dbReference>
<dbReference type="GO" id="GO:0003755">
    <property type="term" value="F:peptidyl-prolyl cis-trans isomerase activity"/>
    <property type="evidence" value="ECO:0007669"/>
    <property type="project" value="UniProtKB-KW"/>
</dbReference>
<feature type="domain" description="PpiC" evidence="13">
    <location>
        <begin position="263"/>
        <end position="366"/>
    </location>
</feature>
<dbReference type="SUPFAM" id="SSF109998">
    <property type="entry name" value="Triger factor/SurA peptide-binding domain-like"/>
    <property type="match status" value="1"/>
</dbReference>
<evidence type="ECO:0000256" key="2">
    <source>
        <dbReference type="ARBA" id="ARBA00022475"/>
    </source>
</evidence>
<accession>A0A5C7EVY7</accession>
<evidence type="ECO:0000259" key="13">
    <source>
        <dbReference type="PROSITE" id="PS50198"/>
    </source>
</evidence>
<dbReference type="RefSeq" id="WP_147800260.1">
    <property type="nucleotide sequence ID" value="NZ_VPFL01000015.1"/>
</dbReference>
<keyword evidence="11 14" id="KW-0413">Isomerase</keyword>
<evidence type="ECO:0000313" key="14">
    <source>
        <dbReference type="EMBL" id="TXF11244.1"/>
    </source>
</evidence>
<dbReference type="OrthoDB" id="9812372at2"/>
<dbReference type="Pfam" id="PF13624">
    <property type="entry name" value="SurA_N_3"/>
    <property type="match status" value="1"/>
</dbReference>
<evidence type="ECO:0000256" key="12">
    <source>
        <dbReference type="SAM" id="Phobius"/>
    </source>
</evidence>
<dbReference type="Proteomes" id="UP000321201">
    <property type="component" value="Unassembled WGS sequence"/>
</dbReference>
<evidence type="ECO:0000313" key="15">
    <source>
        <dbReference type="Proteomes" id="UP000321201"/>
    </source>
</evidence>
<dbReference type="PANTHER" id="PTHR47529:SF1">
    <property type="entry name" value="PERIPLASMIC CHAPERONE PPID"/>
    <property type="match status" value="1"/>
</dbReference>
<keyword evidence="5 12" id="KW-1133">Transmembrane helix</keyword>
<name>A0A5C7EVY7_9PROT</name>
<organism evidence="14 15">
    <name type="scientific">Pelomicrobium methylotrophicum</name>
    <dbReference type="NCBI Taxonomy" id="2602750"/>
    <lineage>
        <taxon>Bacteria</taxon>
        <taxon>Pseudomonadati</taxon>
        <taxon>Pseudomonadota</taxon>
        <taxon>Hydrogenophilia</taxon>
        <taxon>Hydrogenophilia incertae sedis</taxon>
        <taxon>Pelomicrobium</taxon>
    </lineage>
</organism>
<evidence type="ECO:0000256" key="5">
    <source>
        <dbReference type="ARBA" id="ARBA00022989"/>
    </source>
</evidence>
<dbReference type="AlphaFoldDB" id="A0A5C7EVY7"/>
<comment type="subcellular location">
    <subcellularLocation>
        <location evidence="1">Cell inner membrane</location>
        <topology evidence="1">Single-pass type II membrane protein</topology>
        <orientation evidence="1">Periplasmic side</orientation>
    </subcellularLocation>
</comment>
<dbReference type="PROSITE" id="PS50198">
    <property type="entry name" value="PPIC_PPIASE_2"/>
    <property type="match status" value="1"/>
</dbReference>
<dbReference type="GO" id="GO:0005886">
    <property type="term" value="C:plasma membrane"/>
    <property type="evidence" value="ECO:0007669"/>
    <property type="project" value="UniProtKB-SubCell"/>
</dbReference>
<gene>
    <name evidence="14" type="ORF">FR698_11025</name>
</gene>
<dbReference type="EMBL" id="VPFL01000015">
    <property type="protein sequence ID" value="TXF11244.1"/>
    <property type="molecule type" value="Genomic_DNA"/>
</dbReference>
<dbReference type="Pfam" id="PF00639">
    <property type="entry name" value="Rotamase"/>
    <property type="match status" value="1"/>
</dbReference>
<evidence type="ECO:0000256" key="9">
    <source>
        <dbReference type="ARBA" id="ARBA00040743"/>
    </source>
</evidence>
<evidence type="ECO:0000256" key="1">
    <source>
        <dbReference type="ARBA" id="ARBA00004382"/>
    </source>
</evidence>
<keyword evidence="4 12" id="KW-0812">Transmembrane</keyword>
<evidence type="ECO:0000256" key="4">
    <source>
        <dbReference type="ARBA" id="ARBA00022692"/>
    </source>
</evidence>
<keyword evidence="6 12" id="KW-0472">Membrane</keyword>
<dbReference type="InterPro" id="IPR023058">
    <property type="entry name" value="PPIase_PpiC_CS"/>
</dbReference>
<proteinExistence type="inferred from homology"/>
<keyword evidence="2" id="KW-1003">Cell membrane</keyword>
<dbReference type="InterPro" id="IPR046357">
    <property type="entry name" value="PPIase_dom_sf"/>
</dbReference>
<evidence type="ECO:0000256" key="6">
    <source>
        <dbReference type="ARBA" id="ARBA00023136"/>
    </source>
</evidence>
<evidence type="ECO:0000256" key="11">
    <source>
        <dbReference type="PROSITE-ProRule" id="PRU00278"/>
    </source>
</evidence>
<dbReference type="Gene3D" id="3.10.50.40">
    <property type="match status" value="1"/>
</dbReference>
<comment type="caution">
    <text evidence="14">The sequence shown here is derived from an EMBL/GenBank/DDBJ whole genome shotgun (WGS) entry which is preliminary data.</text>
</comment>
<evidence type="ECO:0000256" key="8">
    <source>
        <dbReference type="ARBA" id="ARBA00038408"/>
    </source>
</evidence>
<dbReference type="InterPro" id="IPR052029">
    <property type="entry name" value="PpiD_chaperone"/>
</dbReference>
<dbReference type="Gene3D" id="1.10.4030.10">
    <property type="entry name" value="Porin chaperone SurA, peptide-binding domain"/>
    <property type="match status" value="1"/>
</dbReference>
<evidence type="ECO:0000256" key="7">
    <source>
        <dbReference type="ARBA" id="ARBA00023186"/>
    </source>
</evidence>
<comment type="similarity">
    <text evidence="8">Belongs to the PpiD chaperone family.</text>
</comment>
<evidence type="ECO:0000256" key="10">
    <source>
        <dbReference type="ARBA" id="ARBA00042775"/>
    </source>
</evidence>
<keyword evidence="11" id="KW-0697">Rotamase</keyword>
<sequence>MFDFVRNRKRIVQVVLILIIIPFALWGVESYRMSGNTAEVAEVDGTAITQREFEEALREEQERLREALRGQVDASMLGSAQLRQAVLEQLVQQRLLLTRARALGFAVPDAQLVDLIKNIETFHKDGQFSQERYEFLLRQRGLTPVVFEERVRQEVMIRQLGDPFSGFDFVTKPIVERIIRIAEQKREVSQYTLSTEQYLSRVSVDEAAAKGYYDSHAGEFRVPEQVKVDYLVLSPDTLEAKVQVSEDEIKAYYESHKAEFGAPEERAASHILVKVGAGASSEERAAARKKAESILAQAQKDPGRFAELARKYSDDPGSAGKGGDLGLFQRGTMVKSFDDAVFSMKPGEIRGPVESEFGYHVIKLNEIKESTVRPLAEVKQAIEREVRRQKASRRLSEVAEQFSNLVYEQSESLKPAAEALGLQVETSGWIGRNGMGAPFPVNERLLEAMFSDDAIKEHRNTEAIEVRPNTLVAVRVVEHKPAATRPFEEVRQEIVQRLKRERAAEMAAKEGQALLAKLTQGEAVDLPWSRPITVSRQQPHGLPQDAVRDVFRVPAGQLPAYVGVQMPEGGFALYRVSKVIDIGEIDAPKRQAWAQQLSQLLAQEEYKAFLESVRSQAKVKINREWLQAGTEPRG</sequence>
<evidence type="ECO:0000256" key="3">
    <source>
        <dbReference type="ARBA" id="ARBA00022519"/>
    </source>
</evidence>
<dbReference type="InParanoid" id="A0A5C7EVY7"/>